<evidence type="ECO:0000313" key="3">
    <source>
        <dbReference type="Proteomes" id="UP000663859"/>
    </source>
</evidence>
<organism evidence="2 3">
    <name type="scientific">Candidatus Methylacidithermus pantelleriae</name>
    <dbReference type="NCBI Taxonomy" id="2744239"/>
    <lineage>
        <taxon>Bacteria</taxon>
        <taxon>Pseudomonadati</taxon>
        <taxon>Verrucomicrobiota</taxon>
        <taxon>Methylacidiphilae</taxon>
        <taxon>Methylacidiphilales</taxon>
        <taxon>Methylacidiphilaceae</taxon>
        <taxon>Candidatus Methylacidithermus</taxon>
    </lineage>
</organism>
<dbReference type="RefSeq" id="WP_174582607.1">
    <property type="nucleotide sequence ID" value="NZ_CAJNOB010000070.1"/>
</dbReference>
<accession>A0A8J2FPU2</accession>
<dbReference type="EMBL" id="CAJNOB010000070">
    <property type="protein sequence ID" value="CAF0705050.1"/>
    <property type="molecule type" value="Genomic_DNA"/>
</dbReference>
<dbReference type="Proteomes" id="UP000663859">
    <property type="component" value="Unassembled WGS sequence"/>
</dbReference>
<gene>
    <name evidence="2" type="ORF">MPNT_80085</name>
</gene>
<keyword evidence="3" id="KW-1185">Reference proteome</keyword>
<protein>
    <submittedName>
        <fullName evidence="2">Uncharacterized protein</fullName>
    </submittedName>
</protein>
<dbReference type="AlphaFoldDB" id="A0A8J2FPU2"/>
<comment type="caution">
    <text evidence="2">The sequence shown here is derived from an EMBL/GenBank/DDBJ whole genome shotgun (WGS) entry which is preliminary data.</text>
</comment>
<feature type="region of interest" description="Disordered" evidence="1">
    <location>
        <begin position="1"/>
        <end position="38"/>
    </location>
</feature>
<name>A0A8J2FPU2_9BACT</name>
<evidence type="ECO:0000313" key="2">
    <source>
        <dbReference type="EMBL" id="CAF0705050.1"/>
    </source>
</evidence>
<proteinExistence type="predicted"/>
<reference evidence="2" key="1">
    <citation type="submission" date="2021-02" db="EMBL/GenBank/DDBJ databases">
        <authorList>
            <person name="Cremers G."/>
            <person name="Picone N."/>
        </authorList>
    </citation>
    <scope>NUCLEOTIDE SEQUENCE</scope>
    <source>
        <strain evidence="2">PQ17</strain>
    </source>
</reference>
<sequence length="77" mass="8371">MRITPLGRTIGTRSGRASSLCWDRKKKTAGNPSAKPTYPRTGAYPLRLRLPGGWGSLSQYLALKVVLCFAHGQEGVL</sequence>
<evidence type="ECO:0000256" key="1">
    <source>
        <dbReference type="SAM" id="MobiDB-lite"/>
    </source>
</evidence>